<dbReference type="CDD" id="cd00146">
    <property type="entry name" value="PKD"/>
    <property type="match status" value="2"/>
</dbReference>
<evidence type="ECO:0000313" key="11">
    <source>
        <dbReference type="EMBL" id="NYD87453.1"/>
    </source>
</evidence>
<feature type="domain" description="Fibronectin type-III" evidence="9">
    <location>
        <begin position="460"/>
        <end position="554"/>
    </location>
</feature>
<keyword evidence="5" id="KW-0326">Glycosidase</keyword>
<dbReference type="GO" id="GO:0016798">
    <property type="term" value="F:hydrolase activity, acting on glycosyl bonds"/>
    <property type="evidence" value="ECO:0007669"/>
    <property type="project" value="UniProtKB-KW"/>
</dbReference>
<evidence type="ECO:0000259" key="8">
    <source>
        <dbReference type="PROSITE" id="PS50093"/>
    </source>
</evidence>
<dbReference type="InterPro" id="IPR022409">
    <property type="entry name" value="PKD/Chitinase_dom"/>
</dbReference>
<dbReference type="GO" id="GO:0000272">
    <property type="term" value="P:polysaccharide catabolic process"/>
    <property type="evidence" value="ECO:0007669"/>
    <property type="project" value="UniProtKB-KW"/>
</dbReference>
<dbReference type="InterPro" id="IPR013320">
    <property type="entry name" value="ConA-like_dom_sf"/>
</dbReference>
<evidence type="ECO:0000313" key="12">
    <source>
        <dbReference type="Proteomes" id="UP000577956"/>
    </source>
</evidence>
<reference evidence="11 12" key="1">
    <citation type="submission" date="2020-07" db="EMBL/GenBank/DDBJ databases">
        <title>Sequencing the genomes of 1000 actinobacteria strains.</title>
        <authorList>
            <person name="Klenk H.-P."/>
        </authorList>
    </citation>
    <scope>NUCLEOTIDE SEQUENCE [LARGE SCALE GENOMIC DNA]</scope>
    <source>
        <strain evidence="11 12">DSM 24482</strain>
    </source>
</reference>
<organism evidence="11 12">
    <name type="scientific">Cellulomonas oligotrophica</name>
    <dbReference type="NCBI Taxonomy" id="931536"/>
    <lineage>
        <taxon>Bacteria</taxon>
        <taxon>Bacillati</taxon>
        <taxon>Actinomycetota</taxon>
        <taxon>Actinomycetes</taxon>
        <taxon>Micrococcales</taxon>
        <taxon>Cellulomonadaceae</taxon>
        <taxon>Cellulomonas</taxon>
    </lineage>
</organism>
<keyword evidence="2 7" id="KW-0732">Signal</keyword>
<dbReference type="InterPro" id="IPR006558">
    <property type="entry name" value="LamG-like"/>
</dbReference>
<feature type="signal peptide" evidence="7">
    <location>
        <begin position="1"/>
        <end position="26"/>
    </location>
</feature>
<dbReference type="InterPro" id="IPR001791">
    <property type="entry name" value="Laminin_G"/>
</dbReference>
<keyword evidence="13" id="KW-1185">Reference proteome</keyword>
<evidence type="ECO:0000256" key="6">
    <source>
        <dbReference type="ARBA" id="ARBA00023326"/>
    </source>
</evidence>
<dbReference type="GO" id="GO:0016020">
    <property type="term" value="C:membrane"/>
    <property type="evidence" value="ECO:0007669"/>
    <property type="project" value="TreeGrafter"/>
</dbReference>
<evidence type="ECO:0000256" key="4">
    <source>
        <dbReference type="ARBA" id="ARBA00023273"/>
    </source>
</evidence>
<dbReference type="EMBL" id="BONN01000012">
    <property type="protein sequence ID" value="GIG34068.1"/>
    <property type="molecule type" value="Genomic_DNA"/>
</dbReference>
<feature type="domain" description="PKD" evidence="8">
    <location>
        <begin position="789"/>
        <end position="877"/>
    </location>
</feature>
<dbReference type="InterPro" id="IPR029865">
    <property type="entry name" value="KIAA0319-like"/>
</dbReference>
<dbReference type="SUPFAM" id="SSF49265">
    <property type="entry name" value="Fibronectin type III"/>
    <property type="match status" value="1"/>
</dbReference>
<dbReference type="Pfam" id="PF18911">
    <property type="entry name" value="PKD_4"/>
    <property type="match status" value="2"/>
</dbReference>
<name>A0A7Y9JY51_9CELL</name>
<dbReference type="SUPFAM" id="SSF50998">
    <property type="entry name" value="Quinoprotein alcohol dehydrogenase-like"/>
    <property type="match status" value="1"/>
</dbReference>
<dbReference type="InterPro" id="IPR013783">
    <property type="entry name" value="Ig-like_fold"/>
</dbReference>
<dbReference type="GO" id="GO:0042995">
    <property type="term" value="C:cell projection"/>
    <property type="evidence" value="ECO:0007669"/>
    <property type="project" value="UniProtKB-SubCell"/>
</dbReference>
<dbReference type="AlphaFoldDB" id="A0A7Y9JY51"/>
<feature type="domain" description="PKD" evidence="8">
    <location>
        <begin position="875"/>
        <end position="963"/>
    </location>
</feature>
<dbReference type="Gene3D" id="2.60.40.10">
    <property type="entry name" value="Immunoglobulins"/>
    <property type="match status" value="3"/>
</dbReference>
<dbReference type="InterPro" id="IPR000601">
    <property type="entry name" value="PKD_dom"/>
</dbReference>
<dbReference type="GO" id="GO:0031410">
    <property type="term" value="C:cytoplasmic vesicle"/>
    <property type="evidence" value="ECO:0007669"/>
    <property type="project" value="TreeGrafter"/>
</dbReference>
<evidence type="ECO:0000313" key="10">
    <source>
        <dbReference type="EMBL" id="GIG34068.1"/>
    </source>
</evidence>
<accession>A0A7Y9JY51</accession>
<proteinExistence type="predicted"/>
<sequence>MSVRRVHARPWWSRAIAALTASVVVATGMVAVGATGAAADTAPPAGQPATVTADSLPTVQHNGVVWQQTLTGNTVYAGGEFTRARPAGAAAGTNEVVRNNLLRFDVRTGVLDSSWAPNPNAQVRAVVKSPDGSRVYIGGNFTTVAGQNRYRIAAFDAATGNLVTSFNAGTNGQVRAIAATNTTVYVGGIFTQAGSSPRTRLAAFNAANGALLPWNPTVDDGSVSALTVSPDGATVIVGGNFLSFNGSTAAPDGLARVDAVTGAALPFPATSQIRNGGTAGSILNLSGDADNMYGVGYTFGRGGGTLEGVFAADWDTGAITWVADCHGDTYAVHPQGDVVYSASHAHYCGNIGGTPQFDEWQFYRANALTKAATQTAGREHLGYTNFEGTPAPTVLNWYPDLDTGLYTGQNQGPWAVTGDSRYIVMGGEFLNVNLRRQQGLARFAVADIAPRDAGPRFTAADFTPTARSVGAGAVRVSWTANADFDNQDLTYTVLRNGSPVWSGVKQSVVWKRPEQGHTDTGLTAGATYTYAVRVTDPDGNAVTSPSVQVTADGTGTLSPYALAVMADGASHYWRFGETSGNARDSAGTNDASVGTAVTRGTAGAITGDATGAYTLGGTNGRVVAPARQQNMNELSVEAWVRTTSTAGGWIAGFGNSASLTGTSSTRDRQLYVDSAGRVQFGASPGQNRTVRSPGRVNDGQWHHVVGTMSTAGMRLYVDGELVASRADNASGRNMSGFWRIGGDSLSGWPNQPASGNLSGAVDEVAVYPFALTAAKVSSHHVLGTTGTLGAQAPVASFEAVATGLEVALDASASSDADGTVESYAWDLGDGRTATGRTFRHTYAAAGTYTVTLTVTDDDGDTDETARQVTVTAPPPNQSPAAQVAATTAGLRVDVDGSGSTDPDGTVEAYAWTFGDGGTATGPTASHTYAAAGTYTVTLTVTDDDGATATAERQVTVTAPPADEPFAADAFTRTVTGGWGAADVGGSWALAGGAANFSVGSGSGAMRVTGAGFRLTSSLPVQQTSADVRVDVAMDVMPSGAGTDLEVAGRTVTASDGYRARLKMLPTGVVRASVIGTSAGTTTTVAQVNVPGVTYTAGQALSVRLQVDGTAPTQLRLKVWPAGTAEPAAWTVQGTSSTAALQVAGGVGLSVYTSSSTTTLPQTVRWSGVRATAVQP</sequence>
<feature type="chain" id="PRO_5038393430" evidence="7">
    <location>
        <begin position="27"/>
        <end position="1175"/>
    </location>
</feature>
<gene>
    <name evidence="11" type="ORF">BKA21_003002</name>
    <name evidence="10" type="ORF">Col01nite_32270</name>
</gene>
<evidence type="ECO:0000313" key="13">
    <source>
        <dbReference type="Proteomes" id="UP000618382"/>
    </source>
</evidence>
<dbReference type="PANTHER" id="PTHR46182">
    <property type="entry name" value="FI19480P1"/>
    <property type="match status" value="1"/>
</dbReference>
<keyword evidence="4" id="KW-0966">Cell projection</keyword>
<dbReference type="PANTHER" id="PTHR46182:SF2">
    <property type="entry name" value="FI19480P1"/>
    <property type="match status" value="1"/>
</dbReference>
<keyword evidence="6" id="KW-0119">Carbohydrate metabolism</keyword>
<dbReference type="PROSITE" id="PS50853">
    <property type="entry name" value="FN3"/>
    <property type="match status" value="1"/>
</dbReference>
<evidence type="ECO:0000256" key="3">
    <source>
        <dbReference type="ARBA" id="ARBA00023157"/>
    </source>
</evidence>
<dbReference type="Proteomes" id="UP000618382">
    <property type="component" value="Unassembled WGS sequence"/>
</dbReference>
<dbReference type="CDD" id="cd00110">
    <property type="entry name" value="LamG"/>
    <property type="match status" value="1"/>
</dbReference>
<dbReference type="InterPro" id="IPR011047">
    <property type="entry name" value="Quinoprotein_ADH-like_sf"/>
</dbReference>
<comment type="subcellular location">
    <subcellularLocation>
        <location evidence="1">Cell projection</location>
    </subcellularLocation>
</comment>
<dbReference type="SUPFAM" id="SSF49899">
    <property type="entry name" value="Concanavalin A-like lectins/glucanases"/>
    <property type="match status" value="1"/>
</dbReference>
<dbReference type="SMART" id="SM00560">
    <property type="entry name" value="LamGL"/>
    <property type="match status" value="1"/>
</dbReference>
<dbReference type="Proteomes" id="UP000577956">
    <property type="component" value="Unassembled WGS sequence"/>
</dbReference>
<dbReference type="Gene3D" id="2.60.120.200">
    <property type="match status" value="1"/>
</dbReference>
<dbReference type="SMART" id="SM00089">
    <property type="entry name" value="PKD"/>
    <property type="match status" value="2"/>
</dbReference>
<evidence type="ECO:0000256" key="7">
    <source>
        <dbReference type="SAM" id="SignalP"/>
    </source>
</evidence>
<evidence type="ECO:0000256" key="1">
    <source>
        <dbReference type="ARBA" id="ARBA00004316"/>
    </source>
</evidence>
<dbReference type="RefSeq" id="WP_170209064.1">
    <property type="nucleotide sequence ID" value="NZ_BAABFI010000007.1"/>
</dbReference>
<keyword evidence="5" id="KW-0378">Hydrolase</keyword>
<dbReference type="Gene3D" id="2.80.10.50">
    <property type="match status" value="1"/>
</dbReference>
<evidence type="ECO:0000256" key="5">
    <source>
        <dbReference type="ARBA" id="ARBA00023295"/>
    </source>
</evidence>
<evidence type="ECO:0000259" key="9">
    <source>
        <dbReference type="PROSITE" id="PS50853"/>
    </source>
</evidence>
<dbReference type="InterPro" id="IPR036116">
    <property type="entry name" value="FN3_sf"/>
</dbReference>
<protein>
    <submittedName>
        <fullName evidence="11">PKD repeat protein</fullName>
    </submittedName>
</protein>
<dbReference type="PROSITE" id="PS50093">
    <property type="entry name" value="PKD"/>
    <property type="match status" value="2"/>
</dbReference>
<keyword evidence="3" id="KW-1015">Disulfide bond</keyword>
<dbReference type="Pfam" id="PF13385">
    <property type="entry name" value="Laminin_G_3"/>
    <property type="match status" value="1"/>
</dbReference>
<comment type="caution">
    <text evidence="11">The sequence shown here is derived from an EMBL/GenBank/DDBJ whole genome shotgun (WGS) entry which is preliminary data.</text>
</comment>
<dbReference type="InterPro" id="IPR035986">
    <property type="entry name" value="PKD_dom_sf"/>
</dbReference>
<evidence type="ECO:0000256" key="2">
    <source>
        <dbReference type="ARBA" id="ARBA00022729"/>
    </source>
</evidence>
<dbReference type="EMBL" id="JACCBK010000001">
    <property type="protein sequence ID" value="NYD87453.1"/>
    <property type="molecule type" value="Genomic_DNA"/>
</dbReference>
<dbReference type="CDD" id="cd00063">
    <property type="entry name" value="FN3"/>
    <property type="match status" value="1"/>
</dbReference>
<reference evidence="10 13" key="2">
    <citation type="submission" date="2021-01" db="EMBL/GenBank/DDBJ databases">
        <title>Whole genome shotgun sequence of Cellulomonas oligotrophica NBRC 109435.</title>
        <authorList>
            <person name="Komaki H."/>
            <person name="Tamura T."/>
        </authorList>
    </citation>
    <scope>NUCLEOTIDE SEQUENCE [LARGE SCALE GENOMIC DNA]</scope>
    <source>
        <strain evidence="10 13">NBRC 109435</strain>
    </source>
</reference>
<keyword evidence="6" id="KW-0624">Polysaccharide degradation</keyword>
<dbReference type="InterPro" id="IPR003961">
    <property type="entry name" value="FN3_dom"/>
</dbReference>
<dbReference type="SUPFAM" id="SSF49299">
    <property type="entry name" value="PKD domain"/>
    <property type="match status" value="2"/>
</dbReference>